<evidence type="ECO:0000256" key="3">
    <source>
        <dbReference type="ARBA" id="ARBA00011950"/>
    </source>
</evidence>
<dbReference type="Proteomes" id="UP000008871">
    <property type="component" value="Chromosome"/>
</dbReference>
<dbReference type="InterPro" id="IPR003448">
    <property type="entry name" value="Mopterin_biosynth_MoaE"/>
</dbReference>
<evidence type="ECO:0000256" key="2">
    <source>
        <dbReference type="ARBA" id="ARBA00005426"/>
    </source>
</evidence>
<dbReference type="CDD" id="cd00756">
    <property type="entry name" value="MoaE"/>
    <property type="match status" value="1"/>
</dbReference>
<dbReference type="eggNOG" id="COG0314">
    <property type="taxonomic scope" value="Bacteria"/>
</dbReference>
<evidence type="ECO:0000256" key="9">
    <source>
        <dbReference type="ARBA" id="ARBA00030781"/>
    </source>
</evidence>
<evidence type="ECO:0000313" key="13">
    <source>
        <dbReference type="Proteomes" id="UP000008871"/>
    </source>
</evidence>
<protein>
    <recommendedName>
        <fullName evidence="4">Molybdopterin synthase catalytic subunit</fullName>
        <ecNumber evidence="3">2.8.1.12</ecNumber>
    </recommendedName>
    <alternativeName>
        <fullName evidence="9">MPT synthase subunit 2</fullName>
    </alternativeName>
    <alternativeName>
        <fullName evidence="7">Molybdenum cofactor biosynthesis protein E</fullName>
    </alternativeName>
    <alternativeName>
        <fullName evidence="8">Molybdopterin-converting factor large subunit</fullName>
    </alternativeName>
    <alternativeName>
        <fullName evidence="10">Molybdopterin-converting factor subunit 2</fullName>
    </alternativeName>
</protein>
<comment type="catalytic activity">
    <reaction evidence="11">
        <text>2 [molybdopterin-synthase sulfur-carrier protein]-C-terminal-Gly-aminoethanethioate + cyclic pyranopterin phosphate + H2O = molybdopterin + 2 [molybdopterin-synthase sulfur-carrier protein]-C-terminal Gly-Gly + 2 H(+)</text>
        <dbReference type="Rhea" id="RHEA:26333"/>
        <dbReference type="Rhea" id="RHEA-COMP:12202"/>
        <dbReference type="Rhea" id="RHEA-COMP:19907"/>
        <dbReference type="ChEBI" id="CHEBI:15377"/>
        <dbReference type="ChEBI" id="CHEBI:15378"/>
        <dbReference type="ChEBI" id="CHEBI:58698"/>
        <dbReference type="ChEBI" id="CHEBI:59648"/>
        <dbReference type="ChEBI" id="CHEBI:90778"/>
        <dbReference type="ChEBI" id="CHEBI:232372"/>
        <dbReference type="EC" id="2.8.1.12"/>
    </reaction>
</comment>
<evidence type="ECO:0000256" key="5">
    <source>
        <dbReference type="ARBA" id="ARBA00023150"/>
    </source>
</evidence>
<comment type="subunit">
    <text evidence="6">Heterotetramer of 2 MoaD subunits and 2 MoaE subunits. Also stable as homodimer. The enzyme changes between these two forms during catalysis.</text>
</comment>
<keyword evidence="5" id="KW-0501">Molybdenum cofactor biosynthesis</keyword>
<proteinExistence type="inferred from homology"/>
<comment type="pathway">
    <text evidence="1">Cofactor biosynthesis; molybdopterin biosynthesis.</text>
</comment>
<evidence type="ECO:0000256" key="8">
    <source>
        <dbReference type="ARBA" id="ARBA00030407"/>
    </source>
</evidence>
<evidence type="ECO:0000256" key="11">
    <source>
        <dbReference type="ARBA" id="ARBA00049878"/>
    </source>
</evidence>
<comment type="similarity">
    <text evidence="2">Belongs to the MoaE family.</text>
</comment>
<dbReference type="EC" id="2.8.1.12" evidence="3"/>
<dbReference type="GO" id="GO:0006777">
    <property type="term" value="P:Mo-molybdopterin cofactor biosynthetic process"/>
    <property type="evidence" value="ECO:0007669"/>
    <property type="project" value="UniProtKB-KW"/>
</dbReference>
<dbReference type="EMBL" id="AM286690">
    <property type="protein sequence ID" value="CAL16727.1"/>
    <property type="molecule type" value="Genomic_DNA"/>
</dbReference>
<dbReference type="GO" id="GO:0030366">
    <property type="term" value="F:molybdopterin synthase activity"/>
    <property type="evidence" value="ECO:0007669"/>
    <property type="project" value="UniProtKB-EC"/>
</dbReference>
<evidence type="ECO:0000256" key="10">
    <source>
        <dbReference type="ARBA" id="ARBA00032474"/>
    </source>
</evidence>
<evidence type="ECO:0000256" key="4">
    <source>
        <dbReference type="ARBA" id="ARBA00013858"/>
    </source>
</evidence>
<evidence type="ECO:0000256" key="6">
    <source>
        <dbReference type="ARBA" id="ARBA00026066"/>
    </source>
</evidence>
<dbReference type="InterPro" id="IPR036563">
    <property type="entry name" value="MoaE_sf"/>
</dbReference>
<evidence type="ECO:0000256" key="7">
    <source>
        <dbReference type="ARBA" id="ARBA00029745"/>
    </source>
</evidence>
<keyword evidence="13" id="KW-1185">Reference proteome</keyword>
<reference evidence="12 13" key="1">
    <citation type="journal article" date="2006" name="Nat. Biotechnol.">
        <title>Genome sequence of the ubiquitous hydrocarbon-degrading marine bacterium Alcanivorax borkumensis.</title>
        <authorList>
            <person name="Schneiker S."/>
            <person name="Martins dos Santos V.A.P."/>
            <person name="Bartels D."/>
            <person name="Bekel T."/>
            <person name="Brecht M."/>
            <person name="Buhrmester J."/>
            <person name="Chernikova T.N."/>
            <person name="Denaro R."/>
            <person name="Ferrer M."/>
            <person name="Gertler C."/>
            <person name="Goesmann A."/>
            <person name="Golyshina O.V."/>
            <person name="Kaminski F."/>
            <person name="Khachane A.N."/>
            <person name="Lang S."/>
            <person name="Linke B."/>
            <person name="McHardy A.C."/>
            <person name="Meyer F."/>
            <person name="Nechitaylo T."/>
            <person name="Puehler A."/>
            <person name="Regenhardt D."/>
            <person name="Rupp O."/>
            <person name="Sabirova J.S."/>
            <person name="Selbitschka W."/>
            <person name="Yakimov M.M."/>
            <person name="Timmis K.N."/>
            <person name="Vorhoelter F.-J."/>
            <person name="Weidner S."/>
            <person name="Kaiser O."/>
            <person name="Golyshin P.N."/>
        </authorList>
    </citation>
    <scope>NUCLEOTIDE SEQUENCE [LARGE SCALE GENOMIC DNA]</scope>
    <source>
        <strain evidence="13">ATCC 700651 / DSM 11573 / NCIMB 13689 / SK2</strain>
    </source>
</reference>
<dbReference type="PANTHER" id="PTHR23404">
    <property type="entry name" value="MOLYBDOPTERIN SYNTHASE RELATED"/>
    <property type="match status" value="1"/>
</dbReference>
<organism evidence="12 13">
    <name type="scientific">Alcanivorax borkumensis (strain ATCC 700651 / DSM 11573 / NCIMB 13689 / SK2)</name>
    <dbReference type="NCBI Taxonomy" id="393595"/>
    <lineage>
        <taxon>Bacteria</taxon>
        <taxon>Pseudomonadati</taxon>
        <taxon>Pseudomonadota</taxon>
        <taxon>Gammaproteobacteria</taxon>
        <taxon>Oceanospirillales</taxon>
        <taxon>Alcanivoracaceae</taxon>
        <taxon>Alcanivorax</taxon>
    </lineage>
</organism>
<evidence type="ECO:0000256" key="1">
    <source>
        <dbReference type="ARBA" id="ARBA00005046"/>
    </source>
</evidence>
<evidence type="ECO:0000313" key="12">
    <source>
        <dbReference type="EMBL" id="CAL16727.1"/>
    </source>
</evidence>
<dbReference type="KEGG" id="abo:ABO_1279"/>
<sequence>MAVTGAALEPAAPTDWLRDQGLSGAVVQFNGQVRDEQGRVEALHLEHYPGMTETVLRTIVERAADKWQLNGVWVVHRIGTMAVAEDIVQVAVSASHRQDAFAACAFIMDLLKTRAPFWKKELINGHWVWVQARQSDAEAADAWL</sequence>
<dbReference type="SUPFAM" id="SSF54690">
    <property type="entry name" value="Molybdopterin synthase subunit MoaE"/>
    <property type="match status" value="1"/>
</dbReference>
<dbReference type="UniPathway" id="UPA00344"/>
<dbReference type="Gene3D" id="3.90.1170.40">
    <property type="entry name" value="Molybdopterin biosynthesis MoaE subunit"/>
    <property type="match status" value="1"/>
</dbReference>
<accession>Q0VQ21</accession>
<dbReference type="AlphaFoldDB" id="Q0VQ21"/>
<name>Q0VQ21_ALCBS</name>
<dbReference type="STRING" id="393595.ABO_1279"/>
<dbReference type="Pfam" id="PF02391">
    <property type="entry name" value="MoaE"/>
    <property type="match status" value="1"/>
</dbReference>
<gene>
    <name evidence="12" type="primary">moaE</name>
    <name evidence="12" type="ordered locus">ABO_1279</name>
</gene>
<dbReference type="HOGENOM" id="CLU_089568_2_1_6"/>